<dbReference type="GO" id="GO:0008855">
    <property type="term" value="F:exodeoxyribonuclease VII activity"/>
    <property type="evidence" value="ECO:0007669"/>
    <property type="project" value="UniProtKB-EC"/>
</dbReference>
<keyword evidence="2 5" id="KW-0540">Nuclease</keyword>
<reference evidence="9 10" key="1">
    <citation type="submission" date="2021-03" db="EMBL/GenBank/DDBJ databases">
        <title>Genomic Encyclopedia of Type Strains, Phase IV (KMG-IV): sequencing the most valuable type-strain genomes for metagenomic binning, comparative biology and taxonomic classification.</title>
        <authorList>
            <person name="Goeker M."/>
        </authorList>
    </citation>
    <scope>NUCLEOTIDE SEQUENCE [LARGE SCALE GENOMIC DNA]</scope>
    <source>
        <strain evidence="9 10">DSM 24004</strain>
    </source>
</reference>
<evidence type="ECO:0000313" key="9">
    <source>
        <dbReference type="EMBL" id="MBP1925421.1"/>
    </source>
</evidence>
<evidence type="ECO:0000256" key="1">
    <source>
        <dbReference type="ARBA" id="ARBA00022490"/>
    </source>
</evidence>
<comment type="function">
    <text evidence="5">Bidirectionally degrades single-stranded DNA into large acid-insoluble oligonucleotides, which are then degraded further into small acid-soluble oligonucleotides.</text>
</comment>
<dbReference type="InterPro" id="IPR020579">
    <property type="entry name" value="Exonuc_VII_lsu_C"/>
</dbReference>
<evidence type="ECO:0000256" key="2">
    <source>
        <dbReference type="ARBA" id="ARBA00022722"/>
    </source>
</evidence>
<dbReference type="Pfam" id="PF02601">
    <property type="entry name" value="Exonuc_VII_L"/>
    <property type="match status" value="1"/>
</dbReference>
<evidence type="ECO:0000259" key="8">
    <source>
        <dbReference type="Pfam" id="PF13742"/>
    </source>
</evidence>
<feature type="domain" description="Exonuclease VII large subunit C-terminal" evidence="7">
    <location>
        <begin position="121"/>
        <end position="290"/>
    </location>
</feature>
<dbReference type="PANTHER" id="PTHR30008:SF0">
    <property type="entry name" value="EXODEOXYRIBONUCLEASE 7 LARGE SUBUNIT"/>
    <property type="match status" value="1"/>
</dbReference>
<name>A0ABS4GCJ6_9FIRM</name>
<dbReference type="NCBIfam" id="TIGR00237">
    <property type="entry name" value="xseA"/>
    <property type="match status" value="1"/>
</dbReference>
<dbReference type="HAMAP" id="MF_00378">
    <property type="entry name" value="Exonuc_7_L"/>
    <property type="match status" value="1"/>
</dbReference>
<dbReference type="CDD" id="cd04489">
    <property type="entry name" value="ExoVII_LU_OBF"/>
    <property type="match status" value="1"/>
</dbReference>
<dbReference type="EMBL" id="JAGGKS010000003">
    <property type="protein sequence ID" value="MBP1925421.1"/>
    <property type="molecule type" value="Genomic_DNA"/>
</dbReference>
<keyword evidence="3 5" id="KW-0378">Hydrolase</keyword>
<keyword evidence="4 5" id="KW-0269">Exonuclease</keyword>
<comment type="similarity">
    <text evidence="5 6">Belongs to the XseA family.</text>
</comment>
<evidence type="ECO:0000256" key="4">
    <source>
        <dbReference type="ARBA" id="ARBA00022839"/>
    </source>
</evidence>
<accession>A0ABS4GCJ6</accession>
<dbReference type="RefSeq" id="WP_209511160.1">
    <property type="nucleotide sequence ID" value="NZ_JAGGKS010000003.1"/>
</dbReference>
<evidence type="ECO:0000313" key="10">
    <source>
        <dbReference type="Proteomes" id="UP001519342"/>
    </source>
</evidence>
<comment type="catalytic activity">
    <reaction evidence="5 6">
        <text>Exonucleolytic cleavage in either 5'- to 3'- or 3'- to 5'-direction to yield nucleoside 5'-phosphates.</text>
        <dbReference type="EC" id="3.1.11.6"/>
    </reaction>
</comment>
<sequence>MKLKPIKVSQLNQFIKKYLSSNSILNNLRVEGEISNLRTSKTGYTYFTLCDDSSCINCVCFYTDSISKNGDKVVIDGELSVYEARGSYQIIVKSIERIGMGKILQDLELLKGKLKAKGMFEKNKPLPLYPENIGIITSKTGAAIKDILKTFESVKANIEITIYNALVQGDNSKQYIIDGIKKFNEDNVVDVILISRGGGSFEDLNIFNDINIAEEAFKSNIPIVTGIGHESDRTLIDYVADVYCHTPTAAAERIIRGYKDIQTKLESLIYNLKSSTKNYINIKSSELKSSKYILRSYLPLEEVYTKKNQLENYKHFIKNQLETKLNKLDYQLNIMREKIINNNYNKQLEKGLPIVSNDIGNIIKDISQVNEKTLLNINFKDFIITARTISVKEVKHDEK</sequence>
<evidence type="ECO:0000256" key="3">
    <source>
        <dbReference type="ARBA" id="ARBA00022801"/>
    </source>
</evidence>
<dbReference type="EC" id="3.1.11.6" evidence="5"/>
<protein>
    <recommendedName>
        <fullName evidence="5">Exodeoxyribonuclease 7 large subunit</fullName>
        <ecNumber evidence="5">3.1.11.6</ecNumber>
    </recommendedName>
    <alternativeName>
        <fullName evidence="5">Exodeoxyribonuclease VII large subunit</fullName>
        <shortName evidence="5">Exonuclease VII large subunit</shortName>
    </alternativeName>
</protein>
<gene>
    <name evidence="5" type="primary">xseA</name>
    <name evidence="9" type="ORF">J2Z76_001280</name>
</gene>
<dbReference type="Proteomes" id="UP001519342">
    <property type="component" value="Unassembled WGS sequence"/>
</dbReference>
<organism evidence="9 10">
    <name type="scientific">Sedimentibacter acidaminivorans</name>
    <dbReference type="NCBI Taxonomy" id="913099"/>
    <lineage>
        <taxon>Bacteria</taxon>
        <taxon>Bacillati</taxon>
        <taxon>Bacillota</taxon>
        <taxon>Tissierellia</taxon>
        <taxon>Sedimentibacter</taxon>
    </lineage>
</organism>
<evidence type="ECO:0000256" key="5">
    <source>
        <dbReference type="HAMAP-Rule" id="MF_00378"/>
    </source>
</evidence>
<dbReference type="PANTHER" id="PTHR30008">
    <property type="entry name" value="EXODEOXYRIBONUCLEASE 7 LARGE SUBUNIT"/>
    <property type="match status" value="1"/>
</dbReference>
<evidence type="ECO:0000259" key="7">
    <source>
        <dbReference type="Pfam" id="PF02601"/>
    </source>
</evidence>
<keyword evidence="1 5" id="KW-0963">Cytoplasm</keyword>
<keyword evidence="10" id="KW-1185">Reference proteome</keyword>
<evidence type="ECO:0000256" key="6">
    <source>
        <dbReference type="RuleBase" id="RU004355"/>
    </source>
</evidence>
<comment type="subcellular location">
    <subcellularLocation>
        <location evidence="5 6">Cytoplasm</location>
    </subcellularLocation>
</comment>
<dbReference type="Pfam" id="PF13742">
    <property type="entry name" value="tRNA_anti_2"/>
    <property type="match status" value="1"/>
</dbReference>
<proteinExistence type="inferred from homology"/>
<comment type="subunit">
    <text evidence="5">Heterooligomer composed of large and small subunits.</text>
</comment>
<comment type="caution">
    <text evidence="9">The sequence shown here is derived from an EMBL/GenBank/DDBJ whole genome shotgun (WGS) entry which is preliminary data.</text>
</comment>
<dbReference type="InterPro" id="IPR025824">
    <property type="entry name" value="OB-fold_nuc-bd_dom"/>
</dbReference>
<dbReference type="InterPro" id="IPR003753">
    <property type="entry name" value="Exonuc_VII_L"/>
</dbReference>
<feature type="domain" description="OB-fold nucleic acid binding" evidence="8">
    <location>
        <begin position="7"/>
        <end position="96"/>
    </location>
</feature>